<dbReference type="AlphaFoldDB" id="A0AAV7F135"/>
<evidence type="ECO:0000313" key="1">
    <source>
        <dbReference type="EMBL" id="KAG9453497.1"/>
    </source>
</evidence>
<accession>A0AAV7F135</accession>
<evidence type="ECO:0000313" key="2">
    <source>
        <dbReference type="Proteomes" id="UP000825729"/>
    </source>
</evidence>
<sequence length="265" mass="29443">MQIYIKTVEKPDTEWTVEEERLSNCNSKAFNAIFGGMNEEAEDSAKKGKKESIALQTVSIEETILLTDTSGPSVVTLAELDEKVSLLAKGLNKFIRRSSKKNFVQSNNKQSIAGNGSTEVATKRKALSECPTYLRKQNSFSAAWSDDDSSETDEDECKFVVFTAKVGLKLSSSSKSGNHTVAISRKDDIEDEDDEITVEDIIQQWDSVLECTRILKEHLGVLEKESAGLKKLIGEMEKESKIPADEGKILRELISSLEKDNLKLK</sequence>
<reference evidence="1 2" key="1">
    <citation type="submission" date="2021-07" db="EMBL/GenBank/DDBJ databases">
        <title>The Aristolochia fimbriata genome: insights into angiosperm evolution, floral development and chemical biosynthesis.</title>
        <authorList>
            <person name="Jiao Y."/>
        </authorList>
    </citation>
    <scope>NUCLEOTIDE SEQUENCE [LARGE SCALE GENOMIC DNA]</scope>
    <source>
        <strain evidence="1">IBCAS-2021</strain>
        <tissue evidence="1">Leaf</tissue>
    </source>
</reference>
<organism evidence="1 2">
    <name type="scientific">Aristolochia fimbriata</name>
    <name type="common">White veined hardy Dutchman's pipe vine</name>
    <dbReference type="NCBI Taxonomy" id="158543"/>
    <lineage>
        <taxon>Eukaryota</taxon>
        <taxon>Viridiplantae</taxon>
        <taxon>Streptophyta</taxon>
        <taxon>Embryophyta</taxon>
        <taxon>Tracheophyta</taxon>
        <taxon>Spermatophyta</taxon>
        <taxon>Magnoliopsida</taxon>
        <taxon>Magnoliidae</taxon>
        <taxon>Piperales</taxon>
        <taxon>Aristolochiaceae</taxon>
        <taxon>Aristolochia</taxon>
    </lineage>
</organism>
<comment type="caution">
    <text evidence="1">The sequence shown here is derived from an EMBL/GenBank/DDBJ whole genome shotgun (WGS) entry which is preliminary data.</text>
</comment>
<name>A0AAV7F135_ARIFI</name>
<dbReference type="Proteomes" id="UP000825729">
    <property type="component" value="Unassembled WGS sequence"/>
</dbReference>
<gene>
    <name evidence="1" type="ORF">H6P81_006401</name>
</gene>
<keyword evidence="2" id="KW-1185">Reference proteome</keyword>
<dbReference type="EMBL" id="JAINDJ010000003">
    <property type="protein sequence ID" value="KAG9453497.1"/>
    <property type="molecule type" value="Genomic_DNA"/>
</dbReference>
<protein>
    <submittedName>
        <fullName evidence="1">Uncharacterized protein</fullName>
    </submittedName>
</protein>
<proteinExistence type="predicted"/>